<evidence type="ECO:0008006" key="2">
    <source>
        <dbReference type="Google" id="ProtNLM"/>
    </source>
</evidence>
<organism evidence="1">
    <name type="scientific">viral metagenome</name>
    <dbReference type="NCBI Taxonomy" id="1070528"/>
    <lineage>
        <taxon>unclassified sequences</taxon>
        <taxon>metagenomes</taxon>
        <taxon>organismal metagenomes</taxon>
    </lineage>
</organism>
<dbReference type="SUPFAM" id="SSF53335">
    <property type="entry name" value="S-adenosyl-L-methionine-dependent methyltransferases"/>
    <property type="match status" value="1"/>
</dbReference>
<name>A0A6C0KXV4_9ZZZZ</name>
<dbReference type="InterPro" id="IPR029063">
    <property type="entry name" value="SAM-dependent_MTases_sf"/>
</dbReference>
<reference evidence="1" key="1">
    <citation type="journal article" date="2020" name="Nature">
        <title>Giant virus diversity and host interactions through global metagenomics.</title>
        <authorList>
            <person name="Schulz F."/>
            <person name="Roux S."/>
            <person name="Paez-Espino D."/>
            <person name="Jungbluth S."/>
            <person name="Walsh D.A."/>
            <person name="Denef V.J."/>
            <person name="McMahon K.D."/>
            <person name="Konstantinidis K.T."/>
            <person name="Eloe-Fadrosh E.A."/>
            <person name="Kyrpides N.C."/>
            <person name="Woyke T."/>
        </authorList>
    </citation>
    <scope>NUCLEOTIDE SEQUENCE</scope>
    <source>
        <strain evidence="1">GVMAG-S-ERX555907-63</strain>
    </source>
</reference>
<dbReference type="EMBL" id="MN741018">
    <property type="protein sequence ID" value="QHU22795.1"/>
    <property type="molecule type" value="Genomic_DNA"/>
</dbReference>
<dbReference type="Pfam" id="PF13578">
    <property type="entry name" value="Methyltransf_24"/>
    <property type="match status" value="1"/>
</dbReference>
<accession>A0A6C0KXV4</accession>
<dbReference type="Gene3D" id="3.40.50.150">
    <property type="entry name" value="Vaccinia Virus protein VP39"/>
    <property type="match status" value="1"/>
</dbReference>
<evidence type="ECO:0000313" key="1">
    <source>
        <dbReference type="EMBL" id="QHU22795.1"/>
    </source>
</evidence>
<dbReference type="AlphaFoldDB" id="A0A6C0KXV4"/>
<proteinExistence type="predicted"/>
<sequence length="210" mass="24278">MVYDIKQIVSSNAKLDSTYRRMVSKCNWVNLYYGIASQQIRENNFKKVVEVGIGYGVHAKEMLDNTELEHLYLVDPSIPYEGDLFSKDILNNLNGFNNLLKNIYINLENHSHRYTHFRQPSISITNYEIPDNSVDLVFLDGDHSYDAVSKDLPFWYAKLRPGGFLLGDDYASCHPETRKAVDEFVSSNGYFMDLLKKPGNKYPIYKIVKE</sequence>
<protein>
    <recommendedName>
        <fullName evidence="2">Methyltransferase</fullName>
    </recommendedName>
</protein>